<feature type="chain" id="PRO_5045957345" evidence="3">
    <location>
        <begin position="22"/>
        <end position="249"/>
    </location>
</feature>
<dbReference type="PANTHER" id="PTHR35936:SF17">
    <property type="entry name" value="ARGININE-BINDING EXTRACELLULAR PROTEIN ARTP"/>
    <property type="match status" value="1"/>
</dbReference>
<dbReference type="InterPro" id="IPR001638">
    <property type="entry name" value="Solute-binding_3/MltF_N"/>
</dbReference>
<feature type="domain" description="Solute-binding protein family 3/N-terminal" evidence="4">
    <location>
        <begin position="22"/>
        <end position="245"/>
    </location>
</feature>
<proteinExistence type="inferred from homology"/>
<dbReference type="SUPFAM" id="SSF53850">
    <property type="entry name" value="Periplasmic binding protein-like II"/>
    <property type="match status" value="1"/>
</dbReference>
<comment type="caution">
    <text evidence="5">The sequence shown here is derived from an EMBL/GenBank/DDBJ whole genome shotgun (WGS) entry which is preliminary data.</text>
</comment>
<evidence type="ECO:0000256" key="1">
    <source>
        <dbReference type="ARBA" id="ARBA00010333"/>
    </source>
</evidence>
<keyword evidence="2 3" id="KW-0732">Signal</keyword>
<name>A0ABT3T1K5_9GAMM</name>
<sequence length="249" mass="26883">MFRTLVFALIMALCAAGTAAAALKVGVSADYPPLIFKEGGRFLGIEADNAKAVGDILAKPITLVEMPFEQLIPALNRGDIDIIMTGMSITAARTEEVTFTEPYMEIGQMAIMSVEKVGTYSKPWSVYKSGVRIGVEPGTTGAAFAKEKLTGAQVVFYDNPDTAFAGLRTGEIDLYIHDAPTSWQLATNSDNSDLISTYKPLTNEQLAWAVRKDDTALAGALNQALTTLKGNGALRYILNRWIPVTVEVR</sequence>
<dbReference type="Proteomes" id="UP001143304">
    <property type="component" value="Unassembled WGS sequence"/>
</dbReference>
<dbReference type="Pfam" id="PF00497">
    <property type="entry name" value="SBP_bac_3"/>
    <property type="match status" value="1"/>
</dbReference>
<keyword evidence="6" id="KW-1185">Reference proteome</keyword>
<evidence type="ECO:0000256" key="3">
    <source>
        <dbReference type="SAM" id="SignalP"/>
    </source>
</evidence>
<gene>
    <name evidence="5" type="ORF">EYC82_01990</name>
</gene>
<dbReference type="RefSeq" id="WP_279247880.1">
    <property type="nucleotide sequence ID" value="NZ_SHNO01000001.1"/>
</dbReference>
<evidence type="ECO:0000313" key="5">
    <source>
        <dbReference type="EMBL" id="MCX2976128.1"/>
    </source>
</evidence>
<comment type="similarity">
    <text evidence="1">Belongs to the bacterial solute-binding protein 3 family.</text>
</comment>
<accession>A0ABT3T1K5</accession>
<evidence type="ECO:0000259" key="4">
    <source>
        <dbReference type="SMART" id="SM00062"/>
    </source>
</evidence>
<reference evidence="5" key="1">
    <citation type="submission" date="2019-02" db="EMBL/GenBank/DDBJ databases">
        <authorList>
            <person name="Li S.-H."/>
        </authorList>
    </citation>
    <scope>NUCLEOTIDE SEQUENCE</scope>
    <source>
        <strain evidence="5">IMCC11814</strain>
    </source>
</reference>
<organism evidence="5 6">
    <name type="scientific">Candidatus Marimicrobium litorale</name>
    <dbReference type="NCBI Taxonomy" id="2518991"/>
    <lineage>
        <taxon>Bacteria</taxon>
        <taxon>Pseudomonadati</taxon>
        <taxon>Pseudomonadota</taxon>
        <taxon>Gammaproteobacteria</taxon>
        <taxon>Cellvibrionales</taxon>
        <taxon>Halieaceae</taxon>
        <taxon>Marimicrobium</taxon>
    </lineage>
</organism>
<dbReference type="PANTHER" id="PTHR35936">
    <property type="entry name" value="MEMBRANE-BOUND LYTIC MUREIN TRANSGLYCOSYLASE F"/>
    <property type="match status" value="1"/>
</dbReference>
<protein>
    <submittedName>
        <fullName evidence="5">Transporter substrate-binding domain-containing protein</fullName>
    </submittedName>
</protein>
<dbReference type="Gene3D" id="3.40.190.10">
    <property type="entry name" value="Periplasmic binding protein-like II"/>
    <property type="match status" value="2"/>
</dbReference>
<feature type="signal peptide" evidence="3">
    <location>
        <begin position="1"/>
        <end position="21"/>
    </location>
</feature>
<evidence type="ECO:0000313" key="6">
    <source>
        <dbReference type="Proteomes" id="UP001143304"/>
    </source>
</evidence>
<evidence type="ECO:0000256" key="2">
    <source>
        <dbReference type="ARBA" id="ARBA00022729"/>
    </source>
</evidence>
<dbReference type="EMBL" id="SHNO01000001">
    <property type="protein sequence ID" value="MCX2976128.1"/>
    <property type="molecule type" value="Genomic_DNA"/>
</dbReference>
<dbReference type="SMART" id="SM00062">
    <property type="entry name" value="PBPb"/>
    <property type="match status" value="1"/>
</dbReference>